<feature type="transmembrane region" description="Helical" evidence="1">
    <location>
        <begin position="157"/>
        <end position="184"/>
    </location>
</feature>
<dbReference type="PANTHER" id="PTHR40044:SF1">
    <property type="entry name" value="INTEGRAL MEMBRANE PROTEIN"/>
    <property type="match status" value="1"/>
</dbReference>
<keyword evidence="1" id="KW-1133">Transmembrane helix</keyword>
<organism evidence="2 3">
    <name type="scientific">Candidatus Gemmiger excrementavium</name>
    <dbReference type="NCBI Taxonomy" id="2838608"/>
    <lineage>
        <taxon>Bacteria</taxon>
        <taxon>Bacillati</taxon>
        <taxon>Bacillota</taxon>
        <taxon>Clostridia</taxon>
        <taxon>Eubacteriales</taxon>
        <taxon>Gemmiger</taxon>
    </lineage>
</organism>
<feature type="transmembrane region" description="Helical" evidence="1">
    <location>
        <begin position="66"/>
        <end position="89"/>
    </location>
</feature>
<comment type="caution">
    <text evidence="2">The sequence shown here is derived from an EMBL/GenBank/DDBJ whole genome shotgun (WGS) entry which is preliminary data.</text>
</comment>
<gene>
    <name evidence="2" type="ORF">H9810_00340</name>
</gene>
<keyword evidence="1" id="KW-0472">Membrane</keyword>
<dbReference type="EMBL" id="DXBO01000009">
    <property type="protein sequence ID" value="HIZ47154.1"/>
    <property type="molecule type" value="Genomic_DNA"/>
</dbReference>
<reference evidence="2" key="1">
    <citation type="journal article" date="2021" name="PeerJ">
        <title>Extensive microbial diversity within the chicken gut microbiome revealed by metagenomics and culture.</title>
        <authorList>
            <person name="Gilroy R."/>
            <person name="Ravi A."/>
            <person name="Getino M."/>
            <person name="Pursley I."/>
            <person name="Horton D.L."/>
            <person name="Alikhan N.F."/>
            <person name="Baker D."/>
            <person name="Gharbi K."/>
            <person name="Hall N."/>
            <person name="Watson M."/>
            <person name="Adriaenssens E.M."/>
            <person name="Foster-Nyarko E."/>
            <person name="Jarju S."/>
            <person name="Secka A."/>
            <person name="Antonio M."/>
            <person name="Oren A."/>
            <person name="Chaudhuri R.R."/>
            <person name="La Ragione R."/>
            <person name="Hildebrand F."/>
            <person name="Pallen M.J."/>
        </authorList>
    </citation>
    <scope>NUCLEOTIDE SEQUENCE</scope>
    <source>
        <strain evidence="2">3436</strain>
    </source>
</reference>
<feature type="transmembrane region" description="Helical" evidence="1">
    <location>
        <begin position="95"/>
        <end position="113"/>
    </location>
</feature>
<protein>
    <submittedName>
        <fullName evidence="2">QueT transporter family protein</fullName>
    </submittedName>
</protein>
<evidence type="ECO:0000256" key="1">
    <source>
        <dbReference type="SAM" id="Phobius"/>
    </source>
</evidence>
<feature type="transmembrane region" description="Helical" evidence="1">
    <location>
        <begin position="33"/>
        <end position="54"/>
    </location>
</feature>
<evidence type="ECO:0000313" key="2">
    <source>
        <dbReference type="EMBL" id="HIZ47154.1"/>
    </source>
</evidence>
<keyword evidence="1" id="KW-0812">Transmembrane</keyword>
<dbReference type="Pfam" id="PF06177">
    <property type="entry name" value="QueT"/>
    <property type="match status" value="1"/>
</dbReference>
<dbReference type="PANTHER" id="PTHR40044">
    <property type="entry name" value="INTEGRAL MEMBRANE PROTEIN-RELATED"/>
    <property type="match status" value="1"/>
</dbReference>
<reference evidence="2" key="2">
    <citation type="submission" date="2021-04" db="EMBL/GenBank/DDBJ databases">
        <authorList>
            <person name="Gilroy R."/>
        </authorList>
    </citation>
    <scope>NUCLEOTIDE SEQUENCE</scope>
    <source>
        <strain evidence="2">3436</strain>
    </source>
</reference>
<dbReference type="AlphaFoldDB" id="A0A9D2JFV7"/>
<name>A0A9D2JFV7_9FIRM</name>
<dbReference type="InterPro" id="IPR010387">
    <property type="entry name" value="QueT"/>
</dbReference>
<feature type="transmembrane region" description="Helical" evidence="1">
    <location>
        <begin position="125"/>
        <end position="145"/>
    </location>
</feature>
<dbReference type="Proteomes" id="UP000824031">
    <property type="component" value="Unassembled WGS sequence"/>
</dbReference>
<sequence length="200" mass="21254">MYLFIASVAAVLAACVAVRLALPRNDSHASVRRLVRCAVIAAVYVVLCLVLAPFSYGAVQVRVAEALCLLPVFGAEYIIGVTLGCFLANLFGSTIIDVIFGTIATLLACLVTYRLRHLRLKGLAIPASLPPVFFNAVIIGIEITLFFTDYHVMSAPLWLLCLSNGISVGVGELVSCTVLGVALVKLIESNAGLNGIFVEK</sequence>
<accession>A0A9D2JFV7</accession>
<evidence type="ECO:0000313" key="3">
    <source>
        <dbReference type="Proteomes" id="UP000824031"/>
    </source>
</evidence>
<dbReference type="PIRSF" id="PIRSF031501">
    <property type="entry name" value="QueT"/>
    <property type="match status" value="1"/>
</dbReference>
<proteinExistence type="predicted"/>